<sequence>MTDHISLGVLTGFVHHDLVDDVLVATGRVEKRSRKLPARVMVYFTLAMWLFFDDDYEEVMEKLVAGLKVFGWWRDWEVPTGSGITHARKRLGEEPLRVLFERAAEPIGHPGLKGGFLTGRRLMVIDGFSLDVPDTAANREEFEKLQDGPKASAYPKVQVLGLVECGTRAFLAAALGGCRTGETTLARQILGRLEPGMLVIADRNFYGYDLWRAAAETGADLMWRVKANLTLPVLESFADGSYRSVVLAGGLSAGRRRNLVENARHGVELDSAEAMTVRVVEYEITDRGDGDGTETICLITTVLDPADTPAPLLAAAYSERWQEEISIGELKISQRGNGRVLRSKTPEMVRQEVWAMLLTHHVIRKVMADAAEEVDIDPDRLSFTRALRVIRRHITGPADFSP</sequence>
<organism evidence="3 4">
    <name type="scientific">Frankia torreyi</name>
    <dbReference type="NCBI Taxonomy" id="1856"/>
    <lineage>
        <taxon>Bacteria</taxon>
        <taxon>Bacillati</taxon>
        <taxon>Actinomycetota</taxon>
        <taxon>Actinomycetes</taxon>
        <taxon>Frankiales</taxon>
        <taxon>Frankiaceae</taxon>
        <taxon>Frankia</taxon>
    </lineage>
</organism>
<dbReference type="EMBL" id="JYFN01000052">
    <property type="protein sequence ID" value="KJE20728.1"/>
    <property type="molecule type" value="Genomic_DNA"/>
</dbReference>
<accession>A0A0D8B8Z8</accession>
<evidence type="ECO:0000313" key="3">
    <source>
        <dbReference type="EMBL" id="KJE20728.1"/>
    </source>
</evidence>
<dbReference type="PANTHER" id="PTHR37529:SF1">
    <property type="entry name" value="TRANSPOSASE INSG FOR INSERTION SEQUENCE ELEMENT IS4-RELATED"/>
    <property type="match status" value="1"/>
</dbReference>
<evidence type="ECO:0000259" key="2">
    <source>
        <dbReference type="Pfam" id="PF13006"/>
    </source>
</evidence>
<feature type="domain" description="Transposase IS4-like" evidence="1">
    <location>
        <begin position="119"/>
        <end position="359"/>
    </location>
</feature>
<proteinExistence type="predicted"/>
<protein>
    <submittedName>
        <fullName evidence="3">Transposase, IS4 family</fullName>
    </submittedName>
</protein>
<name>A0A0D8B8Z8_9ACTN</name>
<evidence type="ECO:0000259" key="1">
    <source>
        <dbReference type="Pfam" id="PF01609"/>
    </source>
</evidence>
<dbReference type="GO" id="GO:0003677">
    <property type="term" value="F:DNA binding"/>
    <property type="evidence" value="ECO:0007669"/>
    <property type="project" value="InterPro"/>
</dbReference>
<dbReference type="Proteomes" id="UP000032545">
    <property type="component" value="Unassembled WGS sequence"/>
</dbReference>
<reference evidence="3 4" key="2">
    <citation type="journal article" date="2016" name="Genome Announc.">
        <title>Permanent Draft Genome Sequences for Two Variants of Frankia sp. Strain CpI1, the First Frankia Strain Isolated from Root Nodules of Comptonia peregrina.</title>
        <authorList>
            <person name="Oshone R."/>
            <person name="Hurst S.G.IV."/>
            <person name="Abebe-Akele F."/>
            <person name="Simpson S."/>
            <person name="Morris K."/>
            <person name="Thomas W.K."/>
            <person name="Tisa L.S."/>
        </authorList>
    </citation>
    <scope>NUCLEOTIDE SEQUENCE [LARGE SCALE GENOMIC DNA]</scope>
    <source>
        <strain evidence="4">CpI1-S</strain>
    </source>
</reference>
<reference evidence="4" key="1">
    <citation type="submission" date="2015-02" db="EMBL/GenBank/DDBJ databases">
        <title>Draft Genome of Frankia sp. CpI1-S.</title>
        <authorList>
            <person name="Oshone R.T."/>
            <person name="Ngom M."/>
            <person name="Ghodhbane-Gtari F."/>
            <person name="Gtari M."/>
            <person name="Morris K."/>
            <person name="Thomas K."/>
            <person name="Sen A."/>
            <person name="Tisa L.S."/>
        </authorList>
    </citation>
    <scope>NUCLEOTIDE SEQUENCE [LARGE SCALE GENOMIC DNA]</scope>
    <source>
        <strain evidence="4">CpI1-S</strain>
    </source>
</reference>
<dbReference type="AlphaFoldDB" id="A0A0D8B8Z8"/>
<dbReference type="InterPro" id="IPR012337">
    <property type="entry name" value="RNaseH-like_sf"/>
</dbReference>
<dbReference type="InterPro" id="IPR047952">
    <property type="entry name" value="Transpos_IS4"/>
</dbReference>
<dbReference type="PATRIC" id="fig|1502723.3.peg.5118"/>
<feature type="domain" description="Transposase IS4 N-terminal" evidence="2">
    <location>
        <begin position="5"/>
        <end position="101"/>
    </location>
</feature>
<dbReference type="GO" id="GO:0006313">
    <property type="term" value="P:DNA transposition"/>
    <property type="evidence" value="ECO:0007669"/>
    <property type="project" value="InterPro"/>
</dbReference>
<dbReference type="PANTHER" id="PTHR37529">
    <property type="entry name" value="TRANSPOSASE INSG FOR INSERTION SEQUENCE ELEMENT IS4-RELATED"/>
    <property type="match status" value="1"/>
</dbReference>
<dbReference type="Pfam" id="PF13006">
    <property type="entry name" value="Nterm_IS4"/>
    <property type="match status" value="1"/>
</dbReference>
<dbReference type="GO" id="GO:0004803">
    <property type="term" value="F:transposase activity"/>
    <property type="evidence" value="ECO:0007669"/>
    <property type="project" value="InterPro"/>
</dbReference>
<dbReference type="InterPro" id="IPR002559">
    <property type="entry name" value="Transposase_11"/>
</dbReference>
<evidence type="ECO:0000313" key="4">
    <source>
        <dbReference type="Proteomes" id="UP000032545"/>
    </source>
</evidence>
<keyword evidence="4" id="KW-1185">Reference proteome</keyword>
<dbReference type="InterPro" id="IPR024473">
    <property type="entry name" value="Transposases_IS4_N"/>
</dbReference>
<dbReference type="SUPFAM" id="SSF53098">
    <property type="entry name" value="Ribonuclease H-like"/>
    <property type="match status" value="1"/>
</dbReference>
<dbReference type="NCBIfam" id="NF033592">
    <property type="entry name" value="transpos_IS4_1"/>
    <property type="match status" value="1"/>
</dbReference>
<dbReference type="Pfam" id="PF01609">
    <property type="entry name" value="DDE_Tnp_1"/>
    <property type="match status" value="1"/>
</dbReference>
<gene>
    <name evidence="3" type="ORF">FF36_04934</name>
</gene>
<comment type="caution">
    <text evidence="3">The sequence shown here is derived from an EMBL/GenBank/DDBJ whole genome shotgun (WGS) entry which is preliminary data.</text>
</comment>